<comment type="caution">
    <text evidence="1">The sequence shown here is derived from an EMBL/GenBank/DDBJ whole genome shotgun (WGS) entry which is preliminary data.</text>
</comment>
<dbReference type="EMBL" id="LYBM01000012">
    <property type="protein sequence ID" value="ODA33874.1"/>
    <property type="molecule type" value="Genomic_DNA"/>
</dbReference>
<accession>A0A1C3EKW8</accession>
<keyword evidence="2" id="KW-1185">Reference proteome</keyword>
<evidence type="ECO:0000313" key="2">
    <source>
        <dbReference type="Proteomes" id="UP000094936"/>
    </source>
</evidence>
<protein>
    <recommendedName>
        <fullName evidence="3">PilZ domain-containing protein</fullName>
    </recommendedName>
</protein>
<proteinExistence type="predicted"/>
<evidence type="ECO:0000313" key="1">
    <source>
        <dbReference type="EMBL" id="ODA33874.1"/>
    </source>
</evidence>
<sequence length="71" mass="8131">MLIPELPHYKIGAKFSAVIEFADKTQLKLAGRLLRIEGNKAIGALSEPIDFKRINEEQRQLKLKFPAYKPH</sequence>
<dbReference type="AlphaFoldDB" id="A0A1C3EKW8"/>
<organism evidence="1 2">
    <name type="scientific">Veronia pacifica</name>
    <dbReference type="NCBI Taxonomy" id="1080227"/>
    <lineage>
        <taxon>Bacteria</taxon>
        <taxon>Pseudomonadati</taxon>
        <taxon>Pseudomonadota</taxon>
        <taxon>Gammaproteobacteria</taxon>
        <taxon>Vibrionales</taxon>
        <taxon>Vibrionaceae</taxon>
        <taxon>Veronia</taxon>
    </lineage>
</organism>
<dbReference type="STRING" id="1080227.A8L45_08605"/>
<name>A0A1C3EKW8_9GAMM</name>
<evidence type="ECO:0008006" key="3">
    <source>
        <dbReference type="Google" id="ProtNLM"/>
    </source>
</evidence>
<reference evidence="1 2" key="1">
    <citation type="submission" date="2016-05" db="EMBL/GenBank/DDBJ databases">
        <title>Genomic Taxonomy of the Vibrionaceae.</title>
        <authorList>
            <person name="Gomez-Gil B."/>
            <person name="Enciso-Ibarra J."/>
        </authorList>
    </citation>
    <scope>NUCLEOTIDE SEQUENCE [LARGE SCALE GENOMIC DNA]</scope>
    <source>
        <strain evidence="1 2">CAIM 1920</strain>
    </source>
</reference>
<dbReference type="Proteomes" id="UP000094936">
    <property type="component" value="Unassembled WGS sequence"/>
</dbReference>
<gene>
    <name evidence="1" type="ORF">A8L45_08605</name>
</gene>